<sequence>MEKLAIYINDNLPKLLPDQHRAYSTVIERINNSIGGLYFLDAPGGTGKTLVIKLLLAKVCQENKIALATATAGIAATLDQTAHSNLSNKENPVCNISKNSGMGELIQKCHLIVWDECTMSHKKAFEAVDRTLQDIRNCNSMMENVTVLLPADFRQTLPVVPRGTKVDEHNALIRSSAPCENTSTFELFAEQLLKLAAIDEEQFLTFNPICNSADSTNDLVAEILLNLLHNYNNTNWISEQAILVPKNVAVNNINNMLLNKLAGEVCTYNSIDSAVDDQDSVNYSIEFLNSLESSGSTPYCFQL</sequence>
<comment type="cofactor">
    <cofactor evidence="1">
        <name>Mg(2+)</name>
        <dbReference type="ChEBI" id="CHEBI:18420"/>
    </cofactor>
</comment>
<keyword evidence="1" id="KW-0067">ATP-binding</keyword>
<keyword evidence="1" id="KW-0227">DNA damage</keyword>
<keyword evidence="1" id="KW-0233">DNA recombination</keyword>
<evidence type="ECO:0000313" key="3">
    <source>
        <dbReference type="EMBL" id="KOF94356.1"/>
    </source>
</evidence>
<evidence type="ECO:0000259" key="2">
    <source>
        <dbReference type="Pfam" id="PF05970"/>
    </source>
</evidence>
<keyword evidence="1" id="KW-0547">Nucleotide-binding</keyword>
<dbReference type="Gene3D" id="3.40.50.300">
    <property type="entry name" value="P-loop containing nucleotide triphosphate hydrolases"/>
    <property type="match status" value="1"/>
</dbReference>
<keyword evidence="1" id="KW-0347">Helicase</keyword>
<dbReference type="InterPro" id="IPR027417">
    <property type="entry name" value="P-loop_NTPase"/>
</dbReference>
<protein>
    <recommendedName>
        <fullName evidence="1">ATP-dependent DNA helicase</fullName>
        <ecNumber evidence="1">5.6.2.3</ecNumber>
    </recommendedName>
</protein>
<dbReference type="GO" id="GO:0000723">
    <property type="term" value="P:telomere maintenance"/>
    <property type="evidence" value="ECO:0007669"/>
    <property type="project" value="InterPro"/>
</dbReference>
<dbReference type="Pfam" id="PF05970">
    <property type="entry name" value="PIF1"/>
    <property type="match status" value="1"/>
</dbReference>
<dbReference type="GO" id="GO:0016887">
    <property type="term" value="F:ATP hydrolysis activity"/>
    <property type="evidence" value="ECO:0007669"/>
    <property type="project" value="RHEA"/>
</dbReference>
<comment type="similarity">
    <text evidence="1">Belongs to the helicase family.</text>
</comment>
<keyword evidence="1" id="KW-0234">DNA repair</keyword>
<proteinExistence type="inferred from homology"/>
<dbReference type="InterPro" id="IPR010285">
    <property type="entry name" value="DNA_helicase_pif1-like_DEAD"/>
</dbReference>
<dbReference type="GO" id="GO:0006310">
    <property type="term" value="P:DNA recombination"/>
    <property type="evidence" value="ECO:0007669"/>
    <property type="project" value="UniProtKB-KW"/>
</dbReference>
<gene>
    <name evidence="3" type="ORF">OCBIM_22001944mg</name>
</gene>
<dbReference type="PANTHER" id="PTHR10492">
    <property type="match status" value="1"/>
</dbReference>
<name>A0A0L8HYU5_OCTBM</name>
<dbReference type="GO" id="GO:0006281">
    <property type="term" value="P:DNA repair"/>
    <property type="evidence" value="ECO:0007669"/>
    <property type="project" value="UniProtKB-KW"/>
</dbReference>
<keyword evidence="1" id="KW-0378">Hydrolase</keyword>
<dbReference type="EMBL" id="KQ416975">
    <property type="protein sequence ID" value="KOF94356.1"/>
    <property type="molecule type" value="Genomic_DNA"/>
</dbReference>
<dbReference type="EC" id="5.6.2.3" evidence="1"/>
<feature type="domain" description="DNA helicase Pif1-like DEAD-box helicase" evidence="2">
    <location>
        <begin position="15"/>
        <end position="196"/>
    </location>
</feature>
<reference evidence="3" key="1">
    <citation type="submission" date="2015-07" db="EMBL/GenBank/DDBJ databases">
        <title>MeaNS - Measles Nucleotide Surveillance Program.</title>
        <authorList>
            <person name="Tran T."/>
            <person name="Druce J."/>
        </authorList>
    </citation>
    <scope>NUCLEOTIDE SEQUENCE</scope>
    <source>
        <strain evidence="3">UCB-OBI-ISO-001</strain>
        <tissue evidence="3">Gonad</tissue>
    </source>
</reference>
<dbReference type="OrthoDB" id="6132017at2759"/>
<accession>A0A0L8HYU5</accession>
<evidence type="ECO:0000256" key="1">
    <source>
        <dbReference type="RuleBase" id="RU363044"/>
    </source>
</evidence>
<dbReference type="AlphaFoldDB" id="A0A0L8HYU5"/>
<dbReference type="PANTHER" id="PTHR10492:SF94">
    <property type="entry name" value="ATP-DEPENDENT DNA HELICASE"/>
    <property type="match status" value="1"/>
</dbReference>
<dbReference type="GO" id="GO:0005524">
    <property type="term" value="F:ATP binding"/>
    <property type="evidence" value="ECO:0007669"/>
    <property type="project" value="UniProtKB-KW"/>
</dbReference>
<comment type="catalytic activity">
    <reaction evidence="1">
        <text>ATP + H2O = ADP + phosphate + H(+)</text>
        <dbReference type="Rhea" id="RHEA:13065"/>
        <dbReference type="ChEBI" id="CHEBI:15377"/>
        <dbReference type="ChEBI" id="CHEBI:15378"/>
        <dbReference type="ChEBI" id="CHEBI:30616"/>
        <dbReference type="ChEBI" id="CHEBI:43474"/>
        <dbReference type="ChEBI" id="CHEBI:456216"/>
        <dbReference type="EC" id="5.6.2.3"/>
    </reaction>
</comment>
<organism evidence="3">
    <name type="scientific">Octopus bimaculoides</name>
    <name type="common">California two-spotted octopus</name>
    <dbReference type="NCBI Taxonomy" id="37653"/>
    <lineage>
        <taxon>Eukaryota</taxon>
        <taxon>Metazoa</taxon>
        <taxon>Spiralia</taxon>
        <taxon>Lophotrochozoa</taxon>
        <taxon>Mollusca</taxon>
        <taxon>Cephalopoda</taxon>
        <taxon>Coleoidea</taxon>
        <taxon>Octopodiformes</taxon>
        <taxon>Octopoda</taxon>
        <taxon>Incirrata</taxon>
        <taxon>Octopodidae</taxon>
        <taxon>Octopus</taxon>
    </lineage>
</organism>
<dbReference type="SUPFAM" id="SSF52540">
    <property type="entry name" value="P-loop containing nucleoside triphosphate hydrolases"/>
    <property type="match status" value="1"/>
</dbReference>
<dbReference type="GO" id="GO:0043139">
    <property type="term" value="F:5'-3' DNA helicase activity"/>
    <property type="evidence" value="ECO:0007669"/>
    <property type="project" value="UniProtKB-EC"/>
</dbReference>